<dbReference type="RefSeq" id="WP_088271992.1">
    <property type="nucleotide sequence ID" value="NZ_BMKI01000015.1"/>
</dbReference>
<name>A0ABQ1PST0_9ENTE</name>
<evidence type="ECO:0000313" key="2">
    <source>
        <dbReference type="EMBL" id="GGD03124.1"/>
    </source>
</evidence>
<evidence type="ECO:0000256" key="1">
    <source>
        <dbReference type="SAM" id="MobiDB-lite"/>
    </source>
</evidence>
<accession>A0ABQ1PST0</accession>
<keyword evidence="3" id="KW-1185">Reference proteome</keyword>
<proteinExistence type="predicted"/>
<feature type="region of interest" description="Disordered" evidence="1">
    <location>
        <begin position="1"/>
        <end position="33"/>
    </location>
</feature>
<sequence length="116" mass="13299">MAQGKDRSRQALDSLISGLNKEDSKKDTTIKPEPKLEPEVLNKKSIEKIIIQQGNSKRSQDSYRVNPILFNALKYWTSIGEPNKSKPDIIEEAILRIIPEEYLVQGYEMAKKQNKI</sequence>
<reference evidence="3" key="1">
    <citation type="journal article" date="2019" name="Int. J. Syst. Evol. Microbiol.">
        <title>The Global Catalogue of Microorganisms (GCM) 10K type strain sequencing project: providing services to taxonomists for standard genome sequencing and annotation.</title>
        <authorList>
            <consortium name="The Broad Institute Genomics Platform"/>
            <consortium name="The Broad Institute Genome Sequencing Center for Infectious Disease"/>
            <person name="Wu L."/>
            <person name="Ma J."/>
        </authorList>
    </citation>
    <scope>NUCLEOTIDE SEQUENCE [LARGE SCALE GENOMIC DNA]</scope>
    <source>
        <strain evidence="3">CGMCC 1.15942</strain>
    </source>
</reference>
<dbReference type="EMBL" id="BMKI01000015">
    <property type="protein sequence ID" value="GGD03124.1"/>
    <property type="molecule type" value="Genomic_DNA"/>
</dbReference>
<gene>
    <name evidence="2" type="ORF">GCM10011573_35770</name>
</gene>
<organism evidence="2 3">
    <name type="scientific">Enterococcus wangshanyuanii</name>
    <dbReference type="NCBI Taxonomy" id="2005703"/>
    <lineage>
        <taxon>Bacteria</taxon>
        <taxon>Bacillati</taxon>
        <taxon>Bacillota</taxon>
        <taxon>Bacilli</taxon>
        <taxon>Lactobacillales</taxon>
        <taxon>Enterococcaceae</taxon>
        <taxon>Enterococcus</taxon>
    </lineage>
</organism>
<protein>
    <submittedName>
        <fullName evidence="2">Uncharacterized protein</fullName>
    </submittedName>
</protein>
<feature type="compositionally biased region" description="Basic and acidic residues" evidence="1">
    <location>
        <begin position="20"/>
        <end position="33"/>
    </location>
</feature>
<comment type="caution">
    <text evidence="2">The sequence shown here is derived from an EMBL/GenBank/DDBJ whole genome shotgun (WGS) entry which is preliminary data.</text>
</comment>
<feature type="compositionally biased region" description="Basic and acidic residues" evidence="1">
    <location>
        <begin position="1"/>
        <end position="10"/>
    </location>
</feature>
<dbReference type="Proteomes" id="UP000630615">
    <property type="component" value="Unassembled WGS sequence"/>
</dbReference>
<evidence type="ECO:0000313" key="3">
    <source>
        <dbReference type="Proteomes" id="UP000630615"/>
    </source>
</evidence>